<protein>
    <submittedName>
        <fullName evidence="1">YcfA family protein</fullName>
    </submittedName>
</protein>
<evidence type="ECO:0000313" key="1">
    <source>
        <dbReference type="EMBL" id="EKD30521.1"/>
    </source>
</evidence>
<comment type="caution">
    <text evidence="1">The sequence shown here is derived from an EMBL/GenBank/DDBJ whole genome shotgun (WGS) entry which is preliminary data.</text>
</comment>
<name>K1XZY6_9BACT</name>
<dbReference type="EMBL" id="AMFJ01034023">
    <property type="protein sequence ID" value="EKD30521.1"/>
    <property type="molecule type" value="Genomic_DNA"/>
</dbReference>
<proteinExistence type="predicted"/>
<reference evidence="1" key="1">
    <citation type="journal article" date="2012" name="Science">
        <title>Fermentation, hydrogen, and sulfur metabolism in multiple uncultivated bacterial phyla.</title>
        <authorList>
            <person name="Wrighton K.C."/>
            <person name="Thomas B.C."/>
            <person name="Sharon I."/>
            <person name="Miller C.S."/>
            <person name="Castelle C.J."/>
            <person name="VerBerkmoes N.C."/>
            <person name="Wilkins M.J."/>
            <person name="Hettich R.L."/>
            <person name="Lipton M.S."/>
            <person name="Williams K.H."/>
            <person name="Long P.E."/>
            <person name="Banfield J.F."/>
        </authorList>
    </citation>
    <scope>NUCLEOTIDE SEQUENCE [LARGE SCALE GENOMIC DNA]</scope>
</reference>
<sequence>MWKIKPISHTNFVKKLKKLWFVWPFSWWKHLFMSRWDFDFTIPNKHGNQDIGIALLSRLLRQIEISIDEWNEI</sequence>
<gene>
    <name evidence="1" type="ORF">ACD_78C00023G0004</name>
</gene>
<organism evidence="1">
    <name type="scientific">uncultured bacterium</name>
    <name type="common">gcode 4</name>
    <dbReference type="NCBI Taxonomy" id="1234023"/>
    <lineage>
        <taxon>Bacteria</taxon>
        <taxon>environmental samples</taxon>
    </lineage>
</organism>
<dbReference type="AlphaFoldDB" id="K1XZY6"/>
<dbReference type="SUPFAM" id="SSF54786">
    <property type="entry name" value="YcfA/nrd intein domain"/>
    <property type="match status" value="1"/>
</dbReference>
<accession>K1XZY6</accession>